<keyword evidence="1" id="KW-0805">Transcription regulation</keyword>
<feature type="domain" description="GntR C-terminal" evidence="4">
    <location>
        <begin position="3"/>
        <end position="129"/>
    </location>
</feature>
<evidence type="ECO:0000256" key="1">
    <source>
        <dbReference type="ARBA" id="ARBA00023015"/>
    </source>
</evidence>
<reference evidence="6" key="1">
    <citation type="submission" date="2017-03" db="EMBL/GenBank/DDBJ databases">
        <authorList>
            <person name="Lund M.B."/>
        </authorList>
    </citation>
    <scope>NUCLEOTIDE SEQUENCE [LARGE SCALE GENOMIC DNA]</scope>
</reference>
<dbReference type="Pfam" id="PF07729">
    <property type="entry name" value="FCD"/>
    <property type="match status" value="1"/>
</dbReference>
<gene>
    <name evidence="5" type="ORF">B5766_01505</name>
</gene>
<keyword evidence="3" id="KW-0804">Transcription</keyword>
<dbReference type="GO" id="GO:0003677">
    <property type="term" value="F:DNA binding"/>
    <property type="evidence" value="ECO:0007669"/>
    <property type="project" value="UniProtKB-KW"/>
</dbReference>
<organism evidence="5 6">
    <name type="scientific">Candidatus Lumbricidiphila eiseniae</name>
    <dbReference type="NCBI Taxonomy" id="1969409"/>
    <lineage>
        <taxon>Bacteria</taxon>
        <taxon>Bacillati</taxon>
        <taxon>Actinomycetota</taxon>
        <taxon>Actinomycetes</taxon>
        <taxon>Micrococcales</taxon>
        <taxon>Microbacteriaceae</taxon>
        <taxon>Candidatus Lumbricidiphila</taxon>
    </lineage>
</organism>
<dbReference type="Proteomes" id="UP000219994">
    <property type="component" value="Unassembled WGS sequence"/>
</dbReference>
<dbReference type="PANTHER" id="PTHR43537">
    <property type="entry name" value="TRANSCRIPTIONAL REGULATOR, GNTR FAMILY"/>
    <property type="match status" value="1"/>
</dbReference>
<keyword evidence="2" id="KW-0238">DNA-binding</keyword>
<evidence type="ECO:0000256" key="3">
    <source>
        <dbReference type="ARBA" id="ARBA00023163"/>
    </source>
</evidence>
<dbReference type="SMART" id="SM00895">
    <property type="entry name" value="FCD"/>
    <property type="match status" value="1"/>
</dbReference>
<protein>
    <recommendedName>
        <fullName evidence="4">GntR C-terminal domain-containing protein</fullName>
    </recommendedName>
</protein>
<comment type="caution">
    <text evidence="5">The sequence shown here is derived from an EMBL/GenBank/DDBJ whole genome shotgun (WGS) entry which is preliminary data.</text>
</comment>
<evidence type="ECO:0000313" key="6">
    <source>
        <dbReference type="Proteomes" id="UP000219994"/>
    </source>
</evidence>
<dbReference type="InterPro" id="IPR008920">
    <property type="entry name" value="TF_FadR/GntR_C"/>
</dbReference>
<name>A0A2A6FUK8_9MICO</name>
<dbReference type="Gene3D" id="1.20.120.530">
    <property type="entry name" value="GntR ligand-binding domain-like"/>
    <property type="match status" value="1"/>
</dbReference>
<proteinExistence type="predicted"/>
<dbReference type="EMBL" id="NAEP01000018">
    <property type="protein sequence ID" value="PDQ36316.1"/>
    <property type="molecule type" value="Genomic_DNA"/>
</dbReference>
<dbReference type="PANTHER" id="PTHR43537:SF5">
    <property type="entry name" value="UXU OPERON TRANSCRIPTIONAL REGULATOR"/>
    <property type="match status" value="1"/>
</dbReference>
<sequence>MRERYEFRIIVEPAAAALAAQRRTGDEVAHILELTDTDRISAALDGGDNEDEILMEGDSRLHQAVTRASHNSLLCSQLDPVFLRMREYGTYRNRDSLRRAWEEHREIVLAIHRRDASAAFAAMHTHLTNAVERFQTAFSIKSD</sequence>
<accession>A0A2A6FUK8</accession>
<dbReference type="SUPFAM" id="SSF48008">
    <property type="entry name" value="GntR ligand-binding domain-like"/>
    <property type="match status" value="1"/>
</dbReference>
<evidence type="ECO:0000256" key="2">
    <source>
        <dbReference type="ARBA" id="ARBA00023125"/>
    </source>
</evidence>
<evidence type="ECO:0000313" key="5">
    <source>
        <dbReference type="EMBL" id="PDQ36316.1"/>
    </source>
</evidence>
<evidence type="ECO:0000259" key="4">
    <source>
        <dbReference type="SMART" id="SM00895"/>
    </source>
</evidence>
<dbReference type="AlphaFoldDB" id="A0A2A6FUK8"/>
<dbReference type="InterPro" id="IPR011711">
    <property type="entry name" value="GntR_C"/>
</dbReference>